<sequence>MLCLKDDARKAKEDKQRGINRAGPSKETDGVVCLHNLTEQENGKKSHRDTRVFVHVTPPRTCRLEVKARILKHFLSFFLFCCKTIQQDGAPSGQDDTACPSVKEERTSYRRSSITSASAKMGNADPEAFIQGMQGYRWTDADLEFVYQAKQQKRAQQLQQELSEVEKTLQAETQRLELAVASRDQLQTELSKTPSCDSLLQLCKSILSHSRTAEELEGLGDRALLSQLSLHEVQRAVRERNAEISRLEREADKARELREKAEKAMKEMGNCQKKISTLQGNIEALKVELAELKTRLSEKEEASKVSRAQAISDTEEKDTEEMKVLEVSQVPGKGHRGSRRAKPPDETLKKKVLKVKTVKEKPSKDIAEDGKKKAPKKPTLKKTTKKEMTSDEMAPNETPSQVKSPDKLPQKVKFSNVAEVLEKGRKGSRTTFLRNKAQRRPSLKDSTSKEVVLVETAEGEVAKKGKTAPKSKAAKKTTSKIYKEEEVTDTEEVPEKEYPKLLEKGRKGSRTINPPTPALKEKTLKKTALRAIGQEKTPQIEEDEKGKTARKVKAPKKIISKNTAEKKTIPQVKTLDEDVVEETAPKVQDQKVVEPDEIDVLLKETVLTVKAPEETAPKAMASKLKATRTRASKKTAELTLNKRASKKDQKETALHELTEDVNSLKETAWQEGLNEASKKETAVENKVKKTTDSEDNTSEKMDLRDWDALVTSTKKSQKKTALKGKALKEMPEKVTILKETVSRRRAAEEKVPKQKAEKNPREDK</sequence>
<evidence type="ECO:0000256" key="1">
    <source>
        <dbReference type="SAM" id="Coils"/>
    </source>
</evidence>
<proteinExistence type="predicted"/>
<feature type="compositionally biased region" description="Basic residues" evidence="2">
    <location>
        <begin position="373"/>
        <end position="384"/>
    </location>
</feature>
<accession>A0A8J4T938</accession>
<dbReference type="Proteomes" id="UP000727407">
    <property type="component" value="Unassembled WGS sequence"/>
</dbReference>
<gene>
    <name evidence="3" type="ORF">DAT39_019097</name>
</gene>
<feature type="region of interest" description="Disordered" evidence="2">
    <location>
        <begin position="461"/>
        <end position="559"/>
    </location>
</feature>
<organism evidence="3 4">
    <name type="scientific">Clarias magur</name>
    <name type="common">Asian catfish</name>
    <name type="synonym">Macropteronotus magur</name>
    <dbReference type="NCBI Taxonomy" id="1594786"/>
    <lineage>
        <taxon>Eukaryota</taxon>
        <taxon>Metazoa</taxon>
        <taxon>Chordata</taxon>
        <taxon>Craniata</taxon>
        <taxon>Vertebrata</taxon>
        <taxon>Euteleostomi</taxon>
        <taxon>Actinopterygii</taxon>
        <taxon>Neopterygii</taxon>
        <taxon>Teleostei</taxon>
        <taxon>Ostariophysi</taxon>
        <taxon>Siluriformes</taxon>
        <taxon>Clariidae</taxon>
        <taxon>Clarias</taxon>
    </lineage>
</organism>
<evidence type="ECO:0000313" key="3">
    <source>
        <dbReference type="EMBL" id="KAF5891205.1"/>
    </source>
</evidence>
<feature type="region of interest" description="Disordered" evidence="2">
    <location>
        <begin position="424"/>
        <end position="449"/>
    </location>
</feature>
<feature type="compositionally biased region" description="Basic and acidic residues" evidence="2">
    <location>
        <begin position="676"/>
        <end position="700"/>
    </location>
</feature>
<feature type="region of interest" description="Disordered" evidence="2">
    <location>
        <begin position="611"/>
        <end position="700"/>
    </location>
</feature>
<keyword evidence="1" id="KW-0175">Coiled coil</keyword>
<dbReference type="EMBL" id="QNUK01000606">
    <property type="protein sequence ID" value="KAF5891205.1"/>
    <property type="molecule type" value="Genomic_DNA"/>
</dbReference>
<feature type="region of interest" description="Disordered" evidence="2">
    <location>
        <begin position="296"/>
        <end position="411"/>
    </location>
</feature>
<reference evidence="3" key="1">
    <citation type="submission" date="2020-07" db="EMBL/GenBank/DDBJ databases">
        <title>Clarias magur genome sequencing, assembly and annotation.</title>
        <authorList>
            <person name="Kushwaha B."/>
            <person name="Kumar R."/>
            <person name="Das P."/>
            <person name="Joshi C.G."/>
            <person name="Kumar D."/>
            <person name="Nagpure N.S."/>
            <person name="Pandey M."/>
            <person name="Agarwal S."/>
            <person name="Srivastava S."/>
            <person name="Singh M."/>
            <person name="Sahoo L."/>
            <person name="Jayasankar P."/>
            <person name="Meher P.K."/>
            <person name="Koringa P.G."/>
            <person name="Iquebal M.A."/>
            <person name="Das S.P."/>
            <person name="Bit A."/>
            <person name="Patnaik S."/>
            <person name="Patel N."/>
            <person name="Shah T.M."/>
            <person name="Hinsu A."/>
            <person name="Jena J.K."/>
        </authorList>
    </citation>
    <scope>NUCLEOTIDE SEQUENCE</scope>
    <source>
        <strain evidence="3">CIFAMagur01</strain>
        <tissue evidence="3">Testis</tissue>
    </source>
</reference>
<feature type="non-terminal residue" evidence="3">
    <location>
        <position position="764"/>
    </location>
</feature>
<protein>
    <submittedName>
        <fullName evidence="3">Neurofilament heavy polypeptide-like isoform X1</fullName>
    </submittedName>
</protein>
<feature type="compositionally biased region" description="Basic and acidic residues" evidence="2">
    <location>
        <begin position="357"/>
        <end position="372"/>
    </location>
</feature>
<feature type="region of interest" description="Disordered" evidence="2">
    <location>
        <begin position="738"/>
        <end position="764"/>
    </location>
</feature>
<comment type="caution">
    <text evidence="3">The sequence shown here is derived from an EMBL/GenBank/DDBJ whole genome shotgun (WGS) entry which is preliminary data.</text>
</comment>
<dbReference type="OrthoDB" id="8964991at2759"/>
<feature type="compositionally biased region" description="Basic and acidic residues" evidence="2">
    <location>
        <begin position="646"/>
        <end position="658"/>
    </location>
</feature>
<evidence type="ECO:0000256" key="2">
    <source>
        <dbReference type="SAM" id="MobiDB-lite"/>
    </source>
</evidence>
<feature type="compositionally biased region" description="Basic and acidic residues" evidence="2">
    <location>
        <begin position="493"/>
        <end position="506"/>
    </location>
</feature>
<feature type="coiled-coil region" evidence="1">
    <location>
        <begin position="148"/>
        <end position="189"/>
    </location>
</feature>
<feature type="compositionally biased region" description="Basic residues" evidence="2">
    <location>
        <begin position="464"/>
        <end position="478"/>
    </location>
</feature>
<evidence type="ECO:0000313" key="4">
    <source>
        <dbReference type="Proteomes" id="UP000727407"/>
    </source>
</evidence>
<dbReference type="AlphaFoldDB" id="A0A8J4T938"/>
<keyword evidence="4" id="KW-1185">Reference proteome</keyword>
<feature type="compositionally biased region" description="Basic residues" evidence="2">
    <location>
        <begin position="548"/>
        <end position="559"/>
    </location>
</feature>
<name>A0A8J4T938_CLAMG</name>